<protein>
    <submittedName>
        <fullName evidence="2">Zn-dependent hydrolase</fullName>
    </submittedName>
</protein>
<dbReference type="GO" id="GO:0016787">
    <property type="term" value="F:hydrolase activity"/>
    <property type="evidence" value="ECO:0007669"/>
    <property type="project" value="UniProtKB-KW"/>
</dbReference>
<dbReference type="SMART" id="SM00849">
    <property type="entry name" value="Lactamase_B"/>
    <property type="match status" value="1"/>
</dbReference>
<feature type="domain" description="Metallo-beta-lactamase" evidence="1">
    <location>
        <begin position="26"/>
        <end position="240"/>
    </location>
</feature>
<comment type="caution">
    <text evidence="2">The sequence shown here is derived from an EMBL/GenBank/DDBJ whole genome shotgun (WGS) entry which is preliminary data.</text>
</comment>
<keyword evidence="2" id="KW-0378">Hydrolase</keyword>
<sequence>MDAIIKTGNKAVYPIIFPSDYSGLGSINCYVYQNGEDYTLIDAGIKNEEFEQFFYRKLKEYNIEINQITRIILTHFHNDHIGVVNQITNEYPIPVYASEIAIPRLKCEDDYLQQKLSFYYDLYEQYGVPEFARERMAKMENTLHNKEHVMIYPPIMKLEEGQEIGGLRVMAAPGHSPDSICLFDEETGWLFAGDFLLATGMTNALIDHDESGDITNPISQYIDSIEKMKAYNVRTVFAGHKEIYENLNEVMEKSLSKIEYKLQKVVSKISEGNHTAKQLGEAIYGARFAKYFTFIISEIIGLTLLAEQRGLIVRELRGGDWCFSVTSLIDQ</sequence>
<dbReference type="RefSeq" id="WP_087617027.1">
    <property type="nucleotide sequence ID" value="NZ_JAFBEY010000003.1"/>
</dbReference>
<dbReference type="InterPro" id="IPR036866">
    <property type="entry name" value="RibonucZ/Hydroxyglut_hydro"/>
</dbReference>
<evidence type="ECO:0000313" key="2">
    <source>
        <dbReference type="EMBL" id="OUZ39210.1"/>
    </source>
</evidence>
<dbReference type="SUPFAM" id="SSF56281">
    <property type="entry name" value="Metallo-hydrolase/oxidoreductase"/>
    <property type="match status" value="1"/>
</dbReference>
<dbReference type="Pfam" id="PF00753">
    <property type="entry name" value="Lactamase_B"/>
    <property type="match status" value="1"/>
</dbReference>
<gene>
    <name evidence="2" type="ORF">CBM15_08095</name>
</gene>
<dbReference type="InterPro" id="IPR001279">
    <property type="entry name" value="Metallo-B-lactamas"/>
</dbReference>
<organism evidence="2 3">
    <name type="scientific">Solibacillus kalamii</name>
    <dbReference type="NCBI Taxonomy" id="1748298"/>
    <lineage>
        <taxon>Bacteria</taxon>
        <taxon>Bacillati</taxon>
        <taxon>Bacillota</taxon>
        <taxon>Bacilli</taxon>
        <taxon>Bacillales</taxon>
        <taxon>Caryophanaceae</taxon>
        <taxon>Solibacillus</taxon>
    </lineage>
</organism>
<dbReference type="EMBL" id="NHNT01000004">
    <property type="protein sequence ID" value="OUZ39210.1"/>
    <property type="molecule type" value="Genomic_DNA"/>
</dbReference>
<dbReference type="InterPro" id="IPR050662">
    <property type="entry name" value="Sec-metab_biosynth-thioest"/>
</dbReference>
<dbReference type="PANTHER" id="PTHR23131">
    <property type="entry name" value="ENDORIBONUCLEASE LACTB2"/>
    <property type="match status" value="1"/>
</dbReference>
<dbReference type="Gene3D" id="3.60.15.10">
    <property type="entry name" value="Ribonuclease Z/Hydroxyacylglutathione hydrolase-like"/>
    <property type="match status" value="1"/>
</dbReference>
<accession>A0ABX3ZHN6</accession>
<dbReference type="Proteomes" id="UP000196594">
    <property type="component" value="Unassembled WGS sequence"/>
</dbReference>
<proteinExistence type="predicted"/>
<evidence type="ECO:0000313" key="3">
    <source>
        <dbReference type="Proteomes" id="UP000196594"/>
    </source>
</evidence>
<reference evidence="2 3" key="1">
    <citation type="journal article" date="2017" name="Int. J. Syst. Evol. Microbiol.">
        <title>Solibacillus kalamii sp. nov., isolated from a high-efficiency particulate arrestance filter system used in the International Space Station.</title>
        <authorList>
            <person name="Checinska Sielaff A."/>
            <person name="Kumar R.M."/>
            <person name="Pal D."/>
            <person name="Mayilraj S."/>
            <person name="Venkateswaran K."/>
        </authorList>
    </citation>
    <scope>NUCLEOTIDE SEQUENCE [LARGE SCALE GENOMIC DNA]</scope>
    <source>
        <strain evidence="2 3">ISSFR-015</strain>
    </source>
</reference>
<name>A0ABX3ZHN6_9BACL</name>
<keyword evidence="3" id="KW-1185">Reference proteome</keyword>
<evidence type="ECO:0000259" key="1">
    <source>
        <dbReference type="SMART" id="SM00849"/>
    </source>
</evidence>